<dbReference type="AlphaFoldDB" id="A0A1Y1WTJ4"/>
<accession>A0A1Y1WTJ4</accession>
<evidence type="ECO:0000256" key="1">
    <source>
        <dbReference type="SAM" id="Phobius"/>
    </source>
</evidence>
<organism evidence="2 3">
    <name type="scientific">Anaeromyces robustus</name>
    <dbReference type="NCBI Taxonomy" id="1754192"/>
    <lineage>
        <taxon>Eukaryota</taxon>
        <taxon>Fungi</taxon>
        <taxon>Fungi incertae sedis</taxon>
        <taxon>Chytridiomycota</taxon>
        <taxon>Chytridiomycota incertae sedis</taxon>
        <taxon>Neocallimastigomycetes</taxon>
        <taxon>Neocallimastigales</taxon>
        <taxon>Neocallimastigaceae</taxon>
        <taxon>Anaeromyces</taxon>
    </lineage>
</organism>
<sequence length="106" mass="12003">MLTFEGNTTSIYGNYTNLFGNNTTNERNGNNDPFANLPYIAIIDYTFKPDIIVEICILCFFILFFIPTTILYIINKKNVYIKYRQPNTVIVGAILSGLVAILLPVN</sequence>
<name>A0A1Y1WTJ4_9FUNG</name>
<keyword evidence="1" id="KW-1133">Transmembrane helix</keyword>
<evidence type="ECO:0000313" key="3">
    <source>
        <dbReference type="Proteomes" id="UP000193944"/>
    </source>
</evidence>
<protein>
    <submittedName>
        <fullName evidence="2">Uncharacterized protein</fullName>
    </submittedName>
</protein>
<reference evidence="2 3" key="1">
    <citation type="submission" date="2016-08" db="EMBL/GenBank/DDBJ databases">
        <title>A Parts List for Fungal Cellulosomes Revealed by Comparative Genomics.</title>
        <authorList>
            <consortium name="DOE Joint Genome Institute"/>
            <person name="Haitjema C.H."/>
            <person name="Gilmore S.P."/>
            <person name="Henske J.K."/>
            <person name="Solomon K.V."/>
            <person name="De Groot R."/>
            <person name="Kuo A."/>
            <person name="Mondo S.J."/>
            <person name="Salamov A.A."/>
            <person name="Labutti K."/>
            <person name="Zhao Z."/>
            <person name="Chiniquy J."/>
            <person name="Barry K."/>
            <person name="Brewer H.M."/>
            <person name="Purvine S.O."/>
            <person name="Wright A.T."/>
            <person name="Boxma B."/>
            <person name="Van Alen T."/>
            <person name="Hackstein J.H."/>
            <person name="Baker S.E."/>
            <person name="Grigoriev I.V."/>
            <person name="O'Malley M.A."/>
        </authorList>
    </citation>
    <scope>NUCLEOTIDE SEQUENCE [LARGE SCALE GENOMIC DNA]</scope>
    <source>
        <strain evidence="2 3">S4</strain>
    </source>
</reference>
<feature type="transmembrane region" description="Helical" evidence="1">
    <location>
        <begin position="51"/>
        <end position="74"/>
    </location>
</feature>
<feature type="transmembrane region" description="Helical" evidence="1">
    <location>
        <begin position="86"/>
        <end position="105"/>
    </location>
</feature>
<evidence type="ECO:0000313" key="2">
    <source>
        <dbReference type="EMBL" id="ORX76715.1"/>
    </source>
</evidence>
<proteinExistence type="predicted"/>
<dbReference type="EMBL" id="MCFG01000282">
    <property type="protein sequence ID" value="ORX76715.1"/>
    <property type="molecule type" value="Genomic_DNA"/>
</dbReference>
<comment type="caution">
    <text evidence="2">The sequence shown here is derived from an EMBL/GenBank/DDBJ whole genome shotgun (WGS) entry which is preliminary data.</text>
</comment>
<gene>
    <name evidence="2" type="ORF">BCR32DRAFT_248518</name>
</gene>
<dbReference type="Proteomes" id="UP000193944">
    <property type="component" value="Unassembled WGS sequence"/>
</dbReference>
<reference evidence="2 3" key="2">
    <citation type="submission" date="2016-08" db="EMBL/GenBank/DDBJ databases">
        <title>Pervasive Adenine N6-methylation of Active Genes in Fungi.</title>
        <authorList>
            <consortium name="DOE Joint Genome Institute"/>
            <person name="Mondo S.J."/>
            <person name="Dannebaum R.O."/>
            <person name="Kuo R.C."/>
            <person name="Labutti K."/>
            <person name="Haridas S."/>
            <person name="Kuo A."/>
            <person name="Salamov A."/>
            <person name="Ahrendt S.R."/>
            <person name="Lipzen A."/>
            <person name="Sullivan W."/>
            <person name="Andreopoulos W.B."/>
            <person name="Clum A."/>
            <person name="Lindquist E."/>
            <person name="Daum C."/>
            <person name="Ramamoorthy G.K."/>
            <person name="Gryganskyi A."/>
            <person name="Culley D."/>
            <person name="Magnuson J.K."/>
            <person name="James T.Y."/>
            <person name="O'Malley M.A."/>
            <person name="Stajich J.E."/>
            <person name="Spatafora J.W."/>
            <person name="Visel A."/>
            <person name="Grigoriev I.V."/>
        </authorList>
    </citation>
    <scope>NUCLEOTIDE SEQUENCE [LARGE SCALE GENOMIC DNA]</scope>
    <source>
        <strain evidence="2 3">S4</strain>
    </source>
</reference>
<keyword evidence="1" id="KW-0812">Transmembrane</keyword>
<keyword evidence="3" id="KW-1185">Reference proteome</keyword>
<keyword evidence="1" id="KW-0472">Membrane</keyword>